<organism evidence="1 2">
    <name type="scientific">Megamonas funiformis YIT 11815</name>
    <dbReference type="NCBI Taxonomy" id="742816"/>
    <lineage>
        <taxon>Bacteria</taxon>
        <taxon>Bacillati</taxon>
        <taxon>Bacillota</taxon>
        <taxon>Negativicutes</taxon>
        <taxon>Selenomonadales</taxon>
        <taxon>Selenomonadaceae</taxon>
        <taxon>Megamonas</taxon>
    </lineage>
</organism>
<dbReference type="RefSeq" id="WP_008538890.1">
    <property type="nucleotide sequence ID" value="NZ_JH601090.1"/>
</dbReference>
<evidence type="ECO:0008006" key="3">
    <source>
        <dbReference type="Google" id="ProtNLM"/>
    </source>
</evidence>
<gene>
    <name evidence="1" type="ORF">HMPREF9454_01527</name>
</gene>
<dbReference type="GeneID" id="62777762"/>
<name>A0ABN0EHQ1_9FIRM</name>
<evidence type="ECO:0000313" key="1">
    <source>
        <dbReference type="EMBL" id="EHR36134.1"/>
    </source>
</evidence>
<reference evidence="1 2" key="1">
    <citation type="submission" date="2012-01" db="EMBL/GenBank/DDBJ databases">
        <title>The Genome Sequence of Megamonas funiformis YIT 11815.</title>
        <authorList>
            <consortium name="The Broad Institute Genome Sequencing Platform"/>
            <person name="Earl A."/>
            <person name="Ward D."/>
            <person name="Feldgarden M."/>
            <person name="Gevers D."/>
            <person name="Morotomi M."/>
            <person name="Young S.K."/>
            <person name="Zeng Q."/>
            <person name="Gargeya S."/>
            <person name="Fitzgerald M."/>
            <person name="Haas B."/>
            <person name="Abouelleil A."/>
            <person name="Alvarado L."/>
            <person name="Arachchi H.M."/>
            <person name="Berlin A."/>
            <person name="Chapman S.B."/>
            <person name="Gearin G."/>
            <person name="Goldberg J."/>
            <person name="Griggs A."/>
            <person name="Gujja S."/>
            <person name="Hansen M."/>
            <person name="Heiman D."/>
            <person name="Howarth C."/>
            <person name="Larimer J."/>
            <person name="Lui A."/>
            <person name="MacDonald P.J.P."/>
            <person name="McCowen C."/>
            <person name="Montmayeur A."/>
            <person name="Murphy C."/>
            <person name="Neiman D."/>
            <person name="Pearson M."/>
            <person name="Priest M."/>
            <person name="Roberts A."/>
            <person name="Saif S."/>
            <person name="Shea T."/>
            <person name="Sisk P."/>
            <person name="Stolte C."/>
            <person name="Sykes S."/>
            <person name="Wortman J."/>
            <person name="Nusbaum C."/>
            <person name="Birren B."/>
        </authorList>
    </citation>
    <scope>NUCLEOTIDE SEQUENCE [LARGE SCALE GENOMIC DNA]</scope>
    <source>
        <strain evidence="1 2">YIT 11815</strain>
    </source>
</reference>
<comment type="caution">
    <text evidence="1">The sequence shown here is derived from an EMBL/GenBank/DDBJ whole genome shotgun (WGS) entry which is preliminary data.</text>
</comment>
<evidence type="ECO:0000313" key="2">
    <source>
        <dbReference type="Proteomes" id="UP000005963"/>
    </source>
</evidence>
<dbReference type="EMBL" id="ADMB01000070">
    <property type="protein sequence ID" value="EHR36134.1"/>
    <property type="molecule type" value="Genomic_DNA"/>
</dbReference>
<keyword evidence="2" id="KW-1185">Reference proteome</keyword>
<accession>A0ABN0EHQ1</accession>
<protein>
    <recommendedName>
        <fullName evidence="3">DUF4318 domain-containing protein</fullName>
    </recommendedName>
</protein>
<dbReference type="Proteomes" id="UP000005963">
    <property type="component" value="Unassembled WGS sequence"/>
</dbReference>
<proteinExistence type="predicted"/>
<sequence length="75" mass="8992">MFNLLKKVIYIPLKDNPNPNFIEIQDLINQYCKEYNYTLRFIDDKEIEIDGKKYVYSKDFESGSRGNYAIKCIEK</sequence>